<evidence type="ECO:0000256" key="1">
    <source>
        <dbReference type="SAM" id="MobiDB-lite"/>
    </source>
</evidence>
<dbReference type="EMBL" id="HBEM01023869">
    <property type="protein sequence ID" value="CAD8457273.1"/>
    <property type="molecule type" value="Transcribed_RNA"/>
</dbReference>
<gene>
    <name evidence="2" type="ORF">LAMO00422_LOCUS16220</name>
</gene>
<name>A0A7S0DJX1_9EUKA</name>
<evidence type="ECO:0000313" key="2">
    <source>
        <dbReference type="EMBL" id="CAD8457273.1"/>
    </source>
</evidence>
<feature type="region of interest" description="Disordered" evidence="1">
    <location>
        <begin position="1575"/>
        <end position="1622"/>
    </location>
</feature>
<feature type="compositionally biased region" description="Basic and acidic residues" evidence="1">
    <location>
        <begin position="932"/>
        <end position="948"/>
    </location>
</feature>
<reference evidence="2" key="1">
    <citation type="submission" date="2021-01" db="EMBL/GenBank/DDBJ databases">
        <authorList>
            <person name="Corre E."/>
            <person name="Pelletier E."/>
            <person name="Niang G."/>
            <person name="Scheremetjew M."/>
            <person name="Finn R."/>
            <person name="Kale V."/>
            <person name="Holt S."/>
            <person name="Cochrane G."/>
            <person name="Meng A."/>
            <person name="Brown T."/>
            <person name="Cohen L."/>
        </authorList>
    </citation>
    <scope>NUCLEOTIDE SEQUENCE</scope>
    <source>
        <strain evidence="2">CCMP2058</strain>
    </source>
</reference>
<evidence type="ECO:0008006" key="3">
    <source>
        <dbReference type="Google" id="ProtNLM"/>
    </source>
</evidence>
<protein>
    <recommendedName>
        <fullName evidence="3">Apple domain-containing protein</fullName>
    </recommendedName>
</protein>
<organism evidence="2">
    <name type="scientific">Amorphochlora amoebiformis</name>
    <dbReference type="NCBI Taxonomy" id="1561963"/>
    <lineage>
        <taxon>Eukaryota</taxon>
        <taxon>Sar</taxon>
        <taxon>Rhizaria</taxon>
        <taxon>Cercozoa</taxon>
        <taxon>Chlorarachniophyceae</taxon>
        <taxon>Amorphochlora</taxon>
    </lineage>
</organism>
<feature type="compositionally biased region" description="Pro residues" evidence="1">
    <location>
        <begin position="1602"/>
        <end position="1616"/>
    </location>
</feature>
<sequence>MQDLPVAIVNTLTGELSGAPHVGLRQFMPDSSTRSYFTIACDVYAAVQSAPRKVSGMFQSGKMKISGGYIGGLRLIKASKRLVIQVDNDHCWVNAIGYTTSEGWYPVLDGSVSVSKPTAALCKSYCIETTSCAGYMFVGSSKMCHFLQLAPPRITLNNRTALKLTANSSDVAEINVDNCQIFQTCISVSISSQAYLSGLYCPLLSDARSEARPVFEKPGLHAEDTFYIMPFAKSDAGLLPKHCTKTNTAWVIRKASIKRDDIVDVEQIYLEMHGQIEACITSTILSGPENYTSSLLEFHNALVHVRSNTIDATDPQHSHQKTLEDPNILELTQDKVPLLSSKSVKIPFIHIKKNTLLGEVYHYPYFDLKFELKIWEQDLNYRSLLHFQKRGCGVGPGCRYPAIWIFQWNGLTRLHVRQTTTTHLNDGCDTQPVALRKWQKYQITLYPTNELQVKADGVLICNVKIGNVEDLYKVQLWASNRNHHSAFADIKNLEYDGYMAAMEKKVRVLPSDAVHFPLIRIAKDNIVGTFNHHPYFNLKFEMKINSQDHKQRSLFQFVQQGCSKIRRFCRRNPSIWIIKKNSKIGLFIRQMTTTNEDFGCEVTPLPLHKWQKYQITMYKSNYLKVTVNGVLMCNTKIGNVTNQYKVTLFAGNDSPDQAKADIRNFEYDSYTAANKVSVLPSGLIQGPAWMPIEGSRMLGIFQHNTYYDLKFEMTIWKQDGYHRSVLRFSRGCDRGPGCRHPAIWMKPDKSLHIRQSSTYSTNSGCDTPPISLHKWSKFQITFNPQNKLEVKVDGSLACNVTIGDVSNQGLLQLWVGGKFYKPALGSIKNLEYKRFPVSIPYPIYPSPSPTKSPLTITPTGIPTPFSSSSPTVSIVPRSIFDSVPFASVEGLVKGASEQAKIELSPMAKSCFSPIVGEDGRGEKSSTRGNNGKAEDTPKVETERELGEVKGGENVDRSKVFMFDDPATDLEFDYFLDPCECFFDAWGMNEPVTEEAFEKVNVESMASSLGFNLLIPEAFKLWEGPHICDLSYLLENTHESGSCAARCTQNDLCKYFAVAETSDGMACIMFSDCDHMLRVDTIFVATMYAHYRLDKGNDLLCHLADPKACWDQTRRRAYLTQKSQPFGTCLWQSLHEQCDFARLIGDTGIQYCAPCTYMKANSQKVKRAMPKAFPHGAKLEAACASEYQIITDKNAGSIVTCIDGEWRDNMGGVGLSNLQCAACVQVFDKVRNGIEMVSASMEELLYINNRHMQMFVFMGSEYPLWIETENYAIQLNAGTSRRYSWAIELDRTTSMILSTRVNHNDTRCLSVNTIQNNLSLQPCQVMHSINDTNTISILPSQVMHALSKKDYKDTGTLQTEETFSCRANNGILTQLGNDNCRPIYIRKTTDRQCIGTTRGFHIKCPKGHAMTNVSQRSALYTAKCAPLPAMGQCTQVEILYSMSNPSSENEIFRGVYYARQYYKHTHQALKCPAHMTIVEFSGERTSNIGSKLKLKCCFVPFYSGVKLADDPMQGFKSYEGLYCPTRYDDLLRLKFRQASSYGLSNLHSLVETAESVQIESYSKDVRLFESALEGKKKHYHTPPPTRHPTRYPSRFPTKQPTGFPTPSPTGFPTPYPKPNATRDHRGYISYRKTTNQWCLSYGPGTETCSRAHELDHPLLVDWIAEVKAGVRFSVTPVSLLQGEGMTASVGVPKAGAIDVPEKPQLIKFRSEEPEYDQGCIDIRSGKFSEAQQVFASTSSCGIVSSMTWNKDGDSNQQEGPGITNERMNDCFGREISRSWKEMTWEYGFNAASLTHRVFKSVIDYGCSQLPKPEFGVGGGLIPVYFGIKIPLPEICEYVSGAASDIAQYEREQKMRVKTRQLAKERYTDCNPTRIGIMRLLCDMHCLDDTVKSGAKAVLRQVKASNENILTNIDALMSYYAQLEMQKMTSEVNKLKSAQASSNQVNGLNPPGSVSSMTSRSMLLRLRDQMISNMEKYFDLGKEITQPKNGRLSHEALMGIVKANTEAQVALNNTLELLPTAQDSKTFVRKALEQIDARLTRGYKEALRVQRASAGRVDNFGRNMVAKRTARISVNLNISAALKSHLYDVKSAALALFHTRTKNIVNTVLELPTSTMHSSTGVIAWKIDQISNDVNFFRQEIEIHDLQETIGSLALQWGTVHAHVVEYLADAKRLTAMTQSILSEIQSYTTCGRDSSFIRRATYDFNQIHERAAKTLKNAWPEVVRAAVAHMQTYAIENVPRRSIHASFASLRIPATQFASEYLTVSGVQKARALLEKQLDGLPFDMTHQAVALLTQVSFLRSSMITTDFNPTQHEIEQATAAYRTLSAITQTQIGALANNRHVLALFSQVLDAQLVTVAPAPGSCRQIAFDRFNDPQAASFVTLSSFNTANLSPNVTSAFVVSPPLSRLLSVFDIDQEIEISKAFSFENHAAASLLLRSVHVCAREQSLSPPGTRWTLQRAIDMPQGAGVKFCTGKACIGAAKGAIHVATRDEAEKAVDLTGTALLKLVRTAFY</sequence>
<accession>A0A7S0DJX1</accession>
<feature type="region of interest" description="Disordered" evidence="1">
    <location>
        <begin position="914"/>
        <end position="948"/>
    </location>
</feature>
<proteinExistence type="predicted"/>